<feature type="repeat" description="ANK" evidence="3">
    <location>
        <begin position="456"/>
        <end position="488"/>
    </location>
</feature>
<sequence length="802" mass="93919">MINSGKPLQQIRSNIATCLIKRKNNKTCHDTRLIKRVKETPNKQEQKLMNIIRSNNVAKLERYLKKHNIILNEIMKATKLKFHDGLILSTNFNPLLISLEQKCSVDMIEYIVNKCQFEQSSNKTKICYLAFALYKNNFEGVNVLLKYNIELKDNIIILLYNLKILNEENLNFILDKGIDICYINDFLDMLANKGNISSNDIKYICIIVKNKDYKISIDEELYVIAIALKNDDLLRNLFFNDNSDKFDIIHKINKYKLLEEVLDLGIKYNYRKKNEKVKNNFFEFLKKILNYKEAFTYQDLVSEENIRKMQRIDISNIMKLIIDTSLDIFLKAKEEVNKENYFKYINTIFSRAIENSYIKLIEYLLLCIDHKKILNIDDATKNIINFVDYRNSTPLKHAIKYSSYEVAKYLIDHKADMEHINKGESALMYSIKLRNIEITKLLIESGANVNYVQEETGMSVLMYSIKFKNLKIIKLLIESGANVNYVQEETGISVLMYSIEFENQAITKLLIESGANVNYVQEETGISVLMYSIKFKNLKIIKLLIESGADVNFNLKNNKSLLMHVIDLASDKVFKDEYICDYECNLNDGFLLPCEFVPIAPNEKFLFPSEKSYKFCYKNLLSLLINNNANIDYIYINMNTPKRLLTYTIENHKYEIAKYLIKCGADVFAEDENDNILTDLINNINKLEDIKNEDSSDYDCNISTYIDLFKFIVRTHFQKHNPDIFQKYMDYGILELIIQNGQEELLKILVDNKFNCTTTDKNNKTIFHYAVENKQKNILDYLMHTQNALHMLDDLCKEILLN</sequence>
<feature type="repeat" description="ANK" evidence="3">
    <location>
        <begin position="524"/>
        <end position="556"/>
    </location>
</feature>
<evidence type="ECO:0000256" key="2">
    <source>
        <dbReference type="ARBA" id="ARBA00023043"/>
    </source>
</evidence>
<dbReference type="SMART" id="SM00248">
    <property type="entry name" value="ANK"/>
    <property type="match status" value="11"/>
</dbReference>
<dbReference type="Gene3D" id="1.25.40.20">
    <property type="entry name" value="Ankyrin repeat-containing domain"/>
    <property type="match status" value="3"/>
</dbReference>
<accession>A0A1Y1UUM2</accession>
<dbReference type="SUPFAM" id="SSF48403">
    <property type="entry name" value="Ankyrin repeat"/>
    <property type="match status" value="3"/>
</dbReference>
<organism evidence="4 5">
    <name type="scientific">Piromyces finnis</name>
    <dbReference type="NCBI Taxonomy" id="1754191"/>
    <lineage>
        <taxon>Eukaryota</taxon>
        <taxon>Fungi</taxon>
        <taxon>Fungi incertae sedis</taxon>
        <taxon>Chytridiomycota</taxon>
        <taxon>Chytridiomycota incertae sedis</taxon>
        <taxon>Neocallimastigomycetes</taxon>
        <taxon>Neocallimastigales</taxon>
        <taxon>Neocallimastigaceae</taxon>
        <taxon>Piromyces</taxon>
    </lineage>
</organism>
<proteinExistence type="predicted"/>
<reference evidence="4 5" key="1">
    <citation type="submission" date="2016-08" db="EMBL/GenBank/DDBJ databases">
        <title>Genomes of anaerobic fungi encode conserved fungal cellulosomes for biomass hydrolysis.</title>
        <authorList>
            <consortium name="DOE Joint Genome Institute"/>
            <person name="Haitjema C.H."/>
            <person name="Gilmore S.P."/>
            <person name="Henske J.K."/>
            <person name="Solomon K.V."/>
            <person name="De Groot R."/>
            <person name="Kuo A."/>
            <person name="Mondo S.J."/>
            <person name="Salamov A.A."/>
            <person name="Labutti K."/>
            <person name="Zhao Z."/>
            <person name="Chiniquy J."/>
            <person name="Barry K."/>
            <person name="Brewer H.M."/>
            <person name="Purvine S.O."/>
            <person name="Wright A.T."/>
            <person name="Boxma B."/>
            <person name="Van Alen T."/>
            <person name="Hackstein J.H."/>
            <person name="Baker S.E."/>
            <person name="Grigoriev I.V."/>
            <person name="O'Malley M.A."/>
        </authorList>
    </citation>
    <scope>NUCLEOTIDE SEQUENCE [LARGE SCALE GENOMIC DNA]</scope>
    <source>
        <strain evidence="5">finn</strain>
    </source>
</reference>
<evidence type="ECO:0000256" key="1">
    <source>
        <dbReference type="ARBA" id="ARBA00022737"/>
    </source>
</evidence>
<dbReference type="Pfam" id="PF12796">
    <property type="entry name" value="Ank_2"/>
    <property type="match status" value="3"/>
</dbReference>
<dbReference type="InterPro" id="IPR036770">
    <property type="entry name" value="Ankyrin_rpt-contain_sf"/>
</dbReference>
<dbReference type="PROSITE" id="PS50088">
    <property type="entry name" value="ANK_REPEAT"/>
    <property type="match status" value="5"/>
</dbReference>
<dbReference type="OrthoDB" id="10257049at2759"/>
<name>A0A1Y1UUM2_9FUNG</name>
<gene>
    <name evidence="4" type="ORF">BCR36DRAFT_587759</name>
</gene>
<dbReference type="EMBL" id="MCFH01000079">
    <property type="protein sequence ID" value="ORX41735.1"/>
    <property type="molecule type" value="Genomic_DNA"/>
</dbReference>
<evidence type="ECO:0000256" key="3">
    <source>
        <dbReference type="PROSITE-ProRule" id="PRU00023"/>
    </source>
</evidence>
<evidence type="ECO:0000313" key="5">
    <source>
        <dbReference type="Proteomes" id="UP000193719"/>
    </source>
</evidence>
<feature type="repeat" description="ANK" evidence="3">
    <location>
        <begin position="490"/>
        <end position="522"/>
    </location>
</feature>
<dbReference type="PROSITE" id="PS50297">
    <property type="entry name" value="ANK_REP_REGION"/>
    <property type="match status" value="3"/>
</dbReference>
<dbReference type="AlphaFoldDB" id="A0A1Y1UUM2"/>
<dbReference type="Proteomes" id="UP000193719">
    <property type="component" value="Unassembled WGS sequence"/>
</dbReference>
<comment type="caution">
    <text evidence="4">The sequence shown here is derived from an EMBL/GenBank/DDBJ whole genome shotgun (WGS) entry which is preliminary data.</text>
</comment>
<feature type="repeat" description="ANK" evidence="3">
    <location>
        <begin position="390"/>
        <end position="422"/>
    </location>
</feature>
<dbReference type="STRING" id="1754191.A0A1Y1UUM2"/>
<reference evidence="4 5" key="2">
    <citation type="submission" date="2016-08" db="EMBL/GenBank/DDBJ databases">
        <title>Pervasive Adenine N6-methylation of Active Genes in Fungi.</title>
        <authorList>
            <consortium name="DOE Joint Genome Institute"/>
            <person name="Mondo S.J."/>
            <person name="Dannebaum R.O."/>
            <person name="Kuo R.C."/>
            <person name="Labutti K."/>
            <person name="Haridas S."/>
            <person name="Kuo A."/>
            <person name="Salamov A."/>
            <person name="Ahrendt S.R."/>
            <person name="Lipzen A."/>
            <person name="Sullivan W."/>
            <person name="Andreopoulos W.B."/>
            <person name="Clum A."/>
            <person name="Lindquist E."/>
            <person name="Daum C."/>
            <person name="Ramamoorthy G.K."/>
            <person name="Gryganskyi A."/>
            <person name="Culley D."/>
            <person name="Magnuson J.K."/>
            <person name="James T.Y."/>
            <person name="O'Malley M.A."/>
            <person name="Stajich J.E."/>
            <person name="Spatafora J.W."/>
            <person name="Visel A."/>
            <person name="Grigoriev I.V."/>
        </authorList>
    </citation>
    <scope>NUCLEOTIDE SEQUENCE [LARGE SCALE GENOMIC DNA]</scope>
    <source>
        <strain evidence="5">finn</strain>
    </source>
</reference>
<keyword evidence="2 3" id="KW-0040">ANK repeat</keyword>
<evidence type="ECO:0000313" key="4">
    <source>
        <dbReference type="EMBL" id="ORX41735.1"/>
    </source>
</evidence>
<feature type="repeat" description="ANK" evidence="3">
    <location>
        <begin position="422"/>
        <end position="454"/>
    </location>
</feature>
<dbReference type="PANTHER" id="PTHR24198:SF165">
    <property type="entry name" value="ANKYRIN REPEAT-CONTAINING PROTEIN-RELATED"/>
    <property type="match status" value="1"/>
</dbReference>
<dbReference type="PANTHER" id="PTHR24198">
    <property type="entry name" value="ANKYRIN REPEAT AND PROTEIN KINASE DOMAIN-CONTAINING PROTEIN"/>
    <property type="match status" value="1"/>
</dbReference>
<keyword evidence="1" id="KW-0677">Repeat</keyword>
<protein>
    <submittedName>
        <fullName evidence="4">Ankyrin</fullName>
    </submittedName>
</protein>
<dbReference type="InterPro" id="IPR002110">
    <property type="entry name" value="Ankyrin_rpt"/>
</dbReference>
<keyword evidence="5" id="KW-1185">Reference proteome</keyword>